<accession>A0A238D6V2</accession>
<protein>
    <submittedName>
        <fullName evidence="1">Uncharacterized protein</fullName>
    </submittedName>
</protein>
<evidence type="ECO:0000313" key="1">
    <source>
        <dbReference type="EMBL" id="SBP88975.1"/>
    </source>
</evidence>
<keyword evidence="2" id="KW-1185">Reference proteome</keyword>
<dbReference type="AlphaFoldDB" id="A0A238D6V2"/>
<dbReference type="EMBL" id="FLMQ01000056">
    <property type="protein sequence ID" value="SBP88975.1"/>
    <property type="molecule type" value="Genomic_DNA"/>
</dbReference>
<dbReference type="Proteomes" id="UP000214566">
    <property type="component" value="Unassembled WGS sequence"/>
</dbReference>
<organism evidence="1 2">
    <name type="scientific">Thiomonas delicata</name>
    <name type="common">Thiomonas cuprina</name>
    <dbReference type="NCBI Taxonomy" id="364030"/>
    <lineage>
        <taxon>Bacteria</taxon>
        <taxon>Pseudomonadati</taxon>
        <taxon>Pseudomonadota</taxon>
        <taxon>Betaproteobacteria</taxon>
        <taxon>Burkholderiales</taxon>
        <taxon>Thiomonas</taxon>
    </lineage>
</organism>
<sequence>MKIFVQMNNFCAKVAPKKAAEPAMEITGFFVSLFRLNWVKYHIFHGIPKSSKASIC</sequence>
<name>A0A238D6V2_THIDL</name>
<gene>
    <name evidence="1" type="ORF">THIARS_70595</name>
</gene>
<evidence type="ECO:0000313" key="2">
    <source>
        <dbReference type="Proteomes" id="UP000214566"/>
    </source>
</evidence>
<proteinExistence type="predicted"/>
<reference evidence="1 2" key="1">
    <citation type="submission" date="2016-06" db="EMBL/GenBank/DDBJ databases">
        <authorList>
            <person name="Kjaerup R.B."/>
            <person name="Dalgaard T.S."/>
            <person name="Juul-Madsen H.R."/>
        </authorList>
    </citation>
    <scope>NUCLEOTIDE SEQUENCE [LARGE SCALE GENOMIC DNA]</scope>
    <source>
        <strain evidence="1 2">DSM 16361</strain>
    </source>
</reference>